<accession>A0A9P9YYZ3</accession>
<protein>
    <submittedName>
        <fullName evidence="2">Uncharacterized protein</fullName>
    </submittedName>
</protein>
<comment type="caution">
    <text evidence="2">The sequence shown here is derived from an EMBL/GenBank/DDBJ whole genome shotgun (WGS) entry which is preliminary data.</text>
</comment>
<evidence type="ECO:0000313" key="3">
    <source>
        <dbReference type="Proteomes" id="UP001059596"/>
    </source>
</evidence>
<gene>
    <name evidence="2" type="ORF">M5D96_001859</name>
</gene>
<evidence type="ECO:0000313" key="2">
    <source>
        <dbReference type="EMBL" id="KAI8045676.1"/>
    </source>
</evidence>
<evidence type="ECO:0000256" key="1">
    <source>
        <dbReference type="SAM" id="SignalP"/>
    </source>
</evidence>
<sequence>MLGVLCAWIPFISLAVSSSPTLASGALMLTDKAEEVV</sequence>
<keyword evidence="1" id="KW-0732">Signal</keyword>
<organism evidence="2 3">
    <name type="scientific">Drosophila gunungcola</name>
    <name type="common">fruit fly</name>
    <dbReference type="NCBI Taxonomy" id="103775"/>
    <lineage>
        <taxon>Eukaryota</taxon>
        <taxon>Metazoa</taxon>
        <taxon>Ecdysozoa</taxon>
        <taxon>Arthropoda</taxon>
        <taxon>Hexapoda</taxon>
        <taxon>Insecta</taxon>
        <taxon>Pterygota</taxon>
        <taxon>Neoptera</taxon>
        <taxon>Endopterygota</taxon>
        <taxon>Diptera</taxon>
        <taxon>Brachycera</taxon>
        <taxon>Muscomorpha</taxon>
        <taxon>Ephydroidea</taxon>
        <taxon>Drosophilidae</taxon>
        <taxon>Drosophila</taxon>
        <taxon>Sophophora</taxon>
    </lineage>
</organism>
<feature type="chain" id="PRO_5040388327" evidence="1">
    <location>
        <begin position="19"/>
        <end position="37"/>
    </location>
</feature>
<name>A0A9P9YYZ3_9MUSC</name>
<dbReference type="Proteomes" id="UP001059596">
    <property type="component" value="Chromosome 3R"/>
</dbReference>
<reference evidence="2" key="1">
    <citation type="journal article" date="2023" name="Genome Biol. Evol.">
        <title>Long-read-based Genome Assembly of Drosophila gunungcola Reveals Fewer Chemosensory Genes in Flower-breeding Species.</title>
        <authorList>
            <person name="Negi A."/>
            <person name="Liao B.Y."/>
            <person name="Yeh S.D."/>
        </authorList>
    </citation>
    <scope>NUCLEOTIDE SEQUENCE</scope>
    <source>
        <strain evidence="2">Sukarami</strain>
    </source>
</reference>
<keyword evidence="3" id="KW-1185">Reference proteome</keyword>
<feature type="signal peptide" evidence="1">
    <location>
        <begin position="1"/>
        <end position="18"/>
    </location>
</feature>
<dbReference type="EMBL" id="JAMKOV010000001">
    <property type="protein sequence ID" value="KAI8045676.1"/>
    <property type="molecule type" value="Genomic_DNA"/>
</dbReference>
<dbReference type="AlphaFoldDB" id="A0A9P9YYZ3"/>
<proteinExistence type="predicted"/>